<dbReference type="RefSeq" id="WP_156063555.1">
    <property type="nucleotide sequence ID" value="NZ_CABWIH010000038.1"/>
</dbReference>
<proteinExistence type="predicted"/>
<dbReference type="EMBL" id="CABWIH010000038">
    <property type="protein sequence ID" value="VWL96666.1"/>
    <property type="molecule type" value="Genomic_DNA"/>
</dbReference>
<protein>
    <submittedName>
        <fullName evidence="1">Uncharacterized protein</fullName>
    </submittedName>
</protein>
<organism evidence="1 2">
    <name type="scientific">Collinsella aerofaciens</name>
    <dbReference type="NCBI Taxonomy" id="74426"/>
    <lineage>
        <taxon>Bacteria</taxon>
        <taxon>Bacillati</taxon>
        <taxon>Actinomycetota</taxon>
        <taxon>Coriobacteriia</taxon>
        <taxon>Coriobacteriales</taxon>
        <taxon>Coriobacteriaceae</taxon>
        <taxon>Collinsella</taxon>
    </lineage>
</organism>
<dbReference type="Proteomes" id="UP000330807">
    <property type="component" value="Unassembled WGS sequence"/>
</dbReference>
<reference evidence="1 2" key="1">
    <citation type="submission" date="2019-10" db="EMBL/GenBank/DDBJ databases">
        <authorList>
            <person name="Wolf R A."/>
        </authorList>
    </citation>
    <scope>NUCLEOTIDE SEQUENCE [LARGE SCALE GENOMIC DNA]</scope>
    <source>
        <strain evidence="1">Collinsella_aerofaciens_AK_138A</strain>
    </source>
</reference>
<evidence type="ECO:0000313" key="2">
    <source>
        <dbReference type="Proteomes" id="UP000330807"/>
    </source>
</evidence>
<accession>A0A5K1J272</accession>
<gene>
    <name evidence="1" type="ORF">LMKDKBCB_00090</name>
</gene>
<evidence type="ECO:0000313" key="1">
    <source>
        <dbReference type="EMBL" id="VWL96666.1"/>
    </source>
</evidence>
<name>A0A5K1J272_9ACTN</name>
<sequence>MSTSNIRDILSSRRRMVAAAAWMFVLVTVLSAATYAWFSNSRYTNVTPVARTVSDEGSDLQIGLSANGPWDITATLAAADKTLYPISTADLSRFWRGTFQNAAGITTDYADCTAQLDGYALSGTLYLKGSDGALNVYLYQGQMSVTSDPQLLAALRLGLVITTQSGTQTHIFTCDDLGNTAGATSRRTTAQDGVVVAGGASGWSYAADPAHAISAYSMDGTGDTPAARAGVTPICTLAANEVASVRYVVYMEGCDAQCIDEAQARDVVLQLAFAAAKA</sequence>
<dbReference type="AlphaFoldDB" id="A0A5K1J272"/>